<dbReference type="InterPro" id="IPR017452">
    <property type="entry name" value="GPCR_Rhodpsn_7TM"/>
</dbReference>
<dbReference type="EMBL" id="CAJNOJ010000272">
    <property type="protein sequence ID" value="CAF1359102.1"/>
    <property type="molecule type" value="Genomic_DNA"/>
</dbReference>
<evidence type="ECO:0000256" key="4">
    <source>
        <dbReference type="ARBA" id="ARBA00023040"/>
    </source>
</evidence>
<evidence type="ECO:0000256" key="2">
    <source>
        <dbReference type="ARBA" id="ARBA00022692"/>
    </source>
</evidence>
<feature type="domain" description="G-protein coupled receptors family 1 profile" evidence="9">
    <location>
        <begin position="29"/>
        <end position="291"/>
    </location>
</feature>
<evidence type="ECO:0000256" key="3">
    <source>
        <dbReference type="ARBA" id="ARBA00022989"/>
    </source>
</evidence>
<feature type="transmembrane region" description="Helical" evidence="8">
    <location>
        <begin position="20"/>
        <end position="37"/>
    </location>
</feature>
<keyword evidence="5 8" id="KW-0472">Membrane</keyword>
<dbReference type="AlphaFoldDB" id="A0A816F9I4"/>
<dbReference type="GO" id="GO:0016020">
    <property type="term" value="C:membrane"/>
    <property type="evidence" value="ECO:0007669"/>
    <property type="project" value="UniProtKB-SubCell"/>
</dbReference>
<evidence type="ECO:0000256" key="7">
    <source>
        <dbReference type="ARBA" id="ARBA00023224"/>
    </source>
</evidence>
<feature type="transmembrane region" description="Helical" evidence="8">
    <location>
        <begin position="271"/>
        <end position="292"/>
    </location>
</feature>
<comment type="caution">
    <text evidence="11">The sequence shown here is derived from an EMBL/GenBank/DDBJ whole genome shotgun (WGS) entry which is preliminary data.</text>
</comment>
<evidence type="ECO:0000259" key="9">
    <source>
        <dbReference type="PROSITE" id="PS50262"/>
    </source>
</evidence>
<reference evidence="11" key="1">
    <citation type="submission" date="2021-02" db="EMBL/GenBank/DDBJ databases">
        <authorList>
            <person name="Nowell W R."/>
        </authorList>
    </citation>
    <scope>NUCLEOTIDE SEQUENCE</scope>
</reference>
<protein>
    <recommendedName>
        <fullName evidence="9">G-protein coupled receptors family 1 profile domain-containing protein</fullName>
    </recommendedName>
</protein>
<dbReference type="GO" id="GO:0004930">
    <property type="term" value="F:G protein-coupled receptor activity"/>
    <property type="evidence" value="ECO:0007669"/>
    <property type="project" value="UniProtKB-KW"/>
</dbReference>
<evidence type="ECO:0000313" key="10">
    <source>
        <dbReference type="EMBL" id="CAF1359102.1"/>
    </source>
</evidence>
<dbReference type="Proteomes" id="UP000663852">
    <property type="component" value="Unassembled WGS sequence"/>
</dbReference>
<dbReference type="InterPro" id="IPR000276">
    <property type="entry name" value="GPCR_Rhodpsn"/>
</dbReference>
<proteinExistence type="predicted"/>
<dbReference type="PANTHER" id="PTHR24243">
    <property type="entry name" value="G-PROTEIN COUPLED RECEPTOR"/>
    <property type="match status" value="1"/>
</dbReference>
<accession>A0A816F9I4</accession>
<evidence type="ECO:0000256" key="5">
    <source>
        <dbReference type="ARBA" id="ARBA00023136"/>
    </source>
</evidence>
<keyword evidence="7" id="KW-0807">Transducer</keyword>
<dbReference type="PROSITE" id="PS50262">
    <property type="entry name" value="G_PROTEIN_RECEP_F1_2"/>
    <property type="match status" value="1"/>
</dbReference>
<evidence type="ECO:0000256" key="8">
    <source>
        <dbReference type="SAM" id="Phobius"/>
    </source>
</evidence>
<dbReference type="Proteomes" id="UP000663828">
    <property type="component" value="Unassembled WGS sequence"/>
</dbReference>
<feature type="transmembrane region" description="Helical" evidence="8">
    <location>
        <begin position="231"/>
        <end position="251"/>
    </location>
</feature>
<dbReference type="Gene3D" id="1.20.1070.10">
    <property type="entry name" value="Rhodopsin 7-helix transmembrane proteins"/>
    <property type="match status" value="1"/>
</dbReference>
<keyword evidence="3 8" id="KW-1133">Transmembrane helix</keyword>
<dbReference type="Pfam" id="PF00001">
    <property type="entry name" value="7tm_1"/>
    <property type="match status" value="1"/>
</dbReference>
<gene>
    <name evidence="10" type="ORF">EDS130_LOCUS33713</name>
    <name evidence="11" type="ORF">XAT740_LOCUS56630</name>
</gene>
<feature type="transmembrane region" description="Helical" evidence="8">
    <location>
        <begin position="49"/>
        <end position="73"/>
    </location>
</feature>
<sequence>MSIAASLSLVQQYFTRYGMTAYVILGSVGSLFNVVMFSQTQYRRTPCALYILAMSISGIWGLNMSAVPSIWALDHPNPVLYNQVACAMFFYFRHTLNQIFRTFFVLVCADRYACCSDRPRVRAFSQYRVAIRLIPAVWIFWLLVSILPTLTRQLYDGVCDALPGIYDIMYTTYLISVAGIIPLLAMTVFGILMLQSLRKTRRRILPTAVTNTVDTGAVVLRKRDRDMMKMLFIELVICTITLTPNTITRIYKSVIAEEVVSKERQQIESFIFYLTRIFLLYMANTFSFWVYISTSQTYRQELKTLFIKWYRFLVRC</sequence>
<dbReference type="OrthoDB" id="10033568at2759"/>
<dbReference type="SUPFAM" id="SSF81321">
    <property type="entry name" value="Family A G protein-coupled receptor-like"/>
    <property type="match status" value="1"/>
</dbReference>
<organism evidence="11 12">
    <name type="scientific">Adineta ricciae</name>
    <name type="common">Rotifer</name>
    <dbReference type="NCBI Taxonomy" id="249248"/>
    <lineage>
        <taxon>Eukaryota</taxon>
        <taxon>Metazoa</taxon>
        <taxon>Spiralia</taxon>
        <taxon>Gnathifera</taxon>
        <taxon>Rotifera</taxon>
        <taxon>Eurotatoria</taxon>
        <taxon>Bdelloidea</taxon>
        <taxon>Adinetida</taxon>
        <taxon>Adinetidae</taxon>
        <taxon>Adineta</taxon>
    </lineage>
</organism>
<evidence type="ECO:0000313" key="11">
    <source>
        <dbReference type="EMBL" id="CAF1659822.1"/>
    </source>
</evidence>
<dbReference type="EMBL" id="CAJNOR010011221">
    <property type="protein sequence ID" value="CAF1659822.1"/>
    <property type="molecule type" value="Genomic_DNA"/>
</dbReference>
<dbReference type="CDD" id="cd00637">
    <property type="entry name" value="7tm_classA_rhodopsin-like"/>
    <property type="match status" value="1"/>
</dbReference>
<keyword evidence="12" id="KW-1185">Reference proteome</keyword>
<feature type="transmembrane region" description="Helical" evidence="8">
    <location>
        <begin position="170"/>
        <end position="194"/>
    </location>
</feature>
<keyword evidence="4" id="KW-0297">G-protein coupled receptor</keyword>
<evidence type="ECO:0000256" key="1">
    <source>
        <dbReference type="ARBA" id="ARBA00004141"/>
    </source>
</evidence>
<keyword evidence="6" id="KW-0675">Receptor</keyword>
<keyword evidence="2 8" id="KW-0812">Transmembrane</keyword>
<evidence type="ECO:0000313" key="12">
    <source>
        <dbReference type="Proteomes" id="UP000663828"/>
    </source>
</evidence>
<name>A0A816F9I4_ADIRI</name>
<evidence type="ECO:0000256" key="6">
    <source>
        <dbReference type="ARBA" id="ARBA00023170"/>
    </source>
</evidence>
<dbReference type="PANTHER" id="PTHR24243:SF208">
    <property type="entry name" value="PYROKININ-1 RECEPTOR"/>
    <property type="match status" value="1"/>
</dbReference>
<comment type="subcellular location">
    <subcellularLocation>
        <location evidence="1">Membrane</location>
        <topology evidence="1">Multi-pass membrane protein</topology>
    </subcellularLocation>
</comment>
<feature type="transmembrane region" description="Helical" evidence="8">
    <location>
        <begin position="129"/>
        <end position="150"/>
    </location>
</feature>